<dbReference type="STRING" id="10228.B3RI63"/>
<organism evidence="3 4">
    <name type="scientific">Trichoplax adhaerens</name>
    <name type="common">Trichoplax reptans</name>
    <dbReference type="NCBI Taxonomy" id="10228"/>
    <lineage>
        <taxon>Eukaryota</taxon>
        <taxon>Metazoa</taxon>
        <taxon>Placozoa</taxon>
        <taxon>Uniplacotomia</taxon>
        <taxon>Trichoplacea</taxon>
        <taxon>Trichoplacidae</taxon>
        <taxon>Trichoplax</taxon>
    </lineage>
</organism>
<dbReference type="PhylomeDB" id="B3RI63"/>
<gene>
    <name evidence="3" type="ORF">TRIADDRAFT_51280</name>
</gene>
<protein>
    <recommendedName>
        <fullName evidence="2">Cilia- and flagella-associated protein 126</fullName>
    </recommendedName>
</protein>
<sequence>MSLTFHANQFENAYSPGRLRNWEIPKQYKKKPRSLNGYTRIIANNNGHLLAGIPKRKESVWGSYTGTWDMKNYYTSRQKQQNNTFRTTTQQITQAQYTYTQHLTLYHKIPETGI</sequence>
<dbReference type="PANTHER" id="PTHR34639:SF1">
    <property type="entry name" value="PROTEIN FLATTOP"/>
    <property type="match status" value="1"/>
</dbReference>
<dbReference type="EMBL" id="DS985241">
    <property type="protein sequence ID" value="EDV29217.1"/>
    <property type="molecule type" value="Genomic_DNA"/>
</dbReference>
<dbReference type="PANTHER" id="PTHR34639">
    <property type="entry name" value="PROTEIN FLATTOP"/>
    <property type="match status" value="1"/>
</dbReference>
<accession>B3RI63</accession>
<evidence type="ECO:0000256" key="2">
    <source>
        <dbReference type="ARBA" id="ARBA00033306"/>
    </source>
</evidence>
<dbReference type="Proteomes" id="UP000009022">
    <property type="component" value="Unassembled WGS sequence"/>
</dbReference>
<dbReference type="InterPro" id="IPR038797">
    <property type="entry name" value="Fltp"/>
</dbReference>
<dbReference type="CDD" id="cd23705">
    <property type="entry name" value="Flattop"/>
    <property type="match status" value="1"/>
</dbReference>
<dbReference type="OrthoDB" id="521617at2759"/>
<dbReference type="RefSeq" id="XP_002108419.1">
    <property type="nucleotide sequence ID" value="XM_002108383.1"/>
</dbReference>
<dbReference type="CTD" id="6748814"/>
<comment type="similarity">
    <text evidence="1">Belongs to the Flattop family.</text>
</comment>
<dbReference type="AlphaFoldDB" id="B3RI63"/>
<dbReference type="HOGENOM" id="CLU_2124208_0_0_1"/>
<name>B3RI63_TRIAD</name>
<dbReference type="eggNOG" id="ENOG502S5M4">
    <property type="taxonomic scope" value="Eukaryota"/>
</dbReference>
<proteinExistence type="inferred from homology"/>
<evidence type="ECO:0000313" key="3">
    <source>
        <dbReference type="EMBL" id="EDV29217.1"/>
    </source>
</evidence>
<keyword evidence="4" id="KW-1185">Reference proteome</keyword>
<dbReference type="KEGG" id="tad:TRIADDRAFT_51280"/>
<dbReference type="Pfam" id="PF22611">
    <property type="entry name" value="CFAP126"/>
    <property type="match status" value="1"/>
</dbReference>
<evidence type="ECO:0000256" key="1">
    <source>
        <dbReference type="ARBA" id="ARBA00009887"/>
    </source>
</evidence>
<dbReference type="GeneID" id="6748814"/>
<reference evidence="3 4" key="1">
    <citation type="journal article" date="2008" name="Nature">
        <title>The Trichoplax genome and the nature of placozoans.</title>
        <authorList>
            <person name="Srivastava M."/>
            <person name="Begovic E."/>
            <person name="Chapman J."/>
            <person name="Putnam N.H."/>
            <person name="Hellsten U."/>
            <person name="Kawashima T."/>
            <person name="Kuo A."/>
            <person name="Mitros T."/>
            <person name="Salamov A."/>
            <person name="Carpenter M.L."/>
            <person name="Signorovitch A.Y."/>
            <person name="Moreno M.A."/>
            <person name="Kamm K."/>
            <person name="Grimwood J."/>
            <person name="Schmutz J."/>
            <person name="Shapiro H."/>
            <person name="Grigoriev I.V."/>
            <person name="Buss L.W."/>
            <person name="Schierwater B."/>
            <person name="Dellaporta S.L."/>
            <person name="Rokhsar D.S."/>
        </authorList>
    </citation>
    <scope>NUCLEOTIDE SEQUENCE [LARGE SCALE GENOMIC DNA]</scope>
    <source>
        <strain evidence="3 4">Grell-BS-1999</strain>
    </source>
</reference>
<evidence type="ECO:0000313" key="4">
    <source>
        <dbReference type="Proteomes" id="UP000009022"/>
    </source>
</evidence>
<dbReference type="InParanoid" id="B3RI63"/>